<protein>
    <submittedName>
        <fullName evidence="12">Efflux RND transporter periplasmic adaptor subunit</fullName>
    </submittedName>
</protein>
<gene>
    <name evidence="12" type="ORF">M8523_28070</name>
</gene>
<dbReference type="SUPFAM" id="SSF111369">
    <property type="entry name" value="HlyD-like secretion proteins"/>
    <property type="match status" value="1"/>
</dbReference>
<evidence type="ECO:0000313" key="12">
    <source>
        <dbReference type="EMBL" id="MCW6511820.1"/>
    </source>
</evidence>
<dbReference type="Proteomes" id="UP001165667">
    <property type="component" value="Unassembled WGS sequence"/>
</dbReference>
<dbReference type="Pfam" id="PF25967">
    <property type="entry name" value="RND-MFP_C"/>
    <property type="match status" value="1"/>
</dbReference>
<evidence type="ECO:0000256" key="3">
    <source>
        <dbReference type="ARBA" id="ARBA00022448"/>
    </source>
</evidence>
<dbReference type="Gene3D" id="2.40.30.170">
    <property type="match status" value="1"/>
</dbReference>
<dbReference type="PANTHER" id="PTHR30469:SF12">
    <property type="entry name" value="MULTIDRUG RESISTANCE PROTEIN MDTA"/>
    <property type="match status" value="1"/>
</dbReference>
<keyword evidence="13" id="KW-1185">Reference proteome</keyword>
<keyword evidence="7" id="KW-0175">Coiled coil</keyword>
<organism evidence="12 13">
    <name type="scientific">Lichenifustis flavocetrariae</name>
    <dbReference type="NCBI Taxonomy" id="2949735"/>
    <lineage>
        <taxon>Bacteria</taxon>
        <taxon>Pseudomonadati</taxon>
        <taxon>Pseudomonadota</taxon>
        <taxon>Alphaproteobacteria</taxon>
        <taxon>Hyphomicrobiales</taxon>
        <taxon>Lichenihabitantaceae</taxon>
        <taxon>Lichenifustis</taxon>
    </lineage>
</organism>
<dbReference type="Pfam" id="PF25944">
    <property type="entry name" value="Beta-barrel_RND"/>
    <property type="match status" value="1"/>
</dbReference>
<keyword evidence="4" id="KW-1003">Cell membrane</keyword>
<comment type="caution">
    <text evidence="12">The sequence shown here is derived from an EMBL/GenBank/DDBJ whole genome shotgun (WGS) entry which is preliminary data.</text>
</comment>
<evidence type="ECO:0000259" key="9">
    <source>
        <dbReference type="Pfam" id="PF25917"/>
    </source>
</evidence>
<evidence type="ECO:0000313" key="13">
    <source>
        <dbReference type="Proteomes" id="UP001165667"/>
    </source>
</evidence>
<feature type="domain" description="Multidrug resistance protein MdtA-like C-terminal permuted SH3" evidence="11">
    <location>
        <begin position="245"/>
        <end position="303"/>
    </location>
</feature>
<evidence type="ECO:0000259" key="11">
    <source>
        <dbReference type="Pfam" id="PF25967"/>
    </source>
</evidence>
<sequence length="333" mass="35157">MLEGLGTVQALKVATIHSQVAGLLERVDFTEGQTVKRGDVLAQIDPRLYQARLAQAQAQLARDKAQVTNVQTNLGRNEPLLQRGYATEQQVTDQKAQVDQLQNTLKADQAAIDDAETEFEFATLRAPFDGVTGILQVDIGNVIRPADPGGIVTMTQVQPVSVVFTLPAADIPPVQAALARGPIAATVYDQGGTKKLDTGSLLLINNQANPTSGTVQLKANFPNAERQLWPGTFVNAEITTSVVKDALTIPTDAVQQNDKGQFVYVVGADGKVAIKAVEIGQRERGTALIAKGLDAGETVVVQGQYRLVAGTLVKASSPGDVPNTSTASAGMLP</sequence>
<evidence type="ECO:0000256" key="5">
    <source>
        <dbReference type="ARBA" id="ARBA00022519"/>
    </source>
</evidence>
<evidence type="ECO:0000256" key="7">
    <source>
        <dbReference type="SAM" id="Coils"/>
    </source>
</evidence>
<evidence type="ECO:0000259" key="10">
    <source>
        <dbReference type="Pfam" id="PF25944"/>
    </source>
</evidence>
<comment type="similarity">
    <text evidence="2">Belongs to the membrane fusion protein (MFP) (TC 8.A.1) family.</text>
</comment>
<dbReference type="Gene3D" id="2.40.50.100">
    <property type="match status" value="1"/>
</dbReference>
<evidence type="ECO:0000256" key="6">
    <source>
        <dbReference type="ARBA" id="ARBA00023136"/>
    </source>
</evidence>
<keyword evidence="6" id="KW-0472">Membrane</keyword>
<dbReference type="EMBL" id="JAMOIM010000033">
    <property type="protein sequence ID" value="MCW6511820.1"/>
    <property type="molecule type" value="Genomic_DNA"/>
</dbReference>
<evidence type="ECO:0000256" key="1">
    <source>
        <dbReference type="ARBA" id="ARBA00004236"/>
    </source>
</evidence>
<keyword evidence="3" id="KW-0813">Transport</keyword>
<feature type="domain" description="Multidrug resistance protein MdtA-like beta-barrel" evidence="10">
    <location>
        <begin position="159"/>
        <end position="239"/>
    </location>
</feature>
<dbReference type="GO" id="GO:1990281">
    <property type="term" value="C:efflux pump complex"/>
    <property type="evidence" value="ECO:0007669"/>
    <property type="project" value="TreeGrafter"/>
</dbReference>
<dbReference type="Gene3D" id="1.10.287.470">
    <property type="entry name" value="Helix hairpin bin"/>
    <property type="match status" value="1"/>
</dbReference>
<dbReference type="PANTHER" id="PTHR30469">
    <property type="entry name" value="MULTIDRUG RESISTANCE PROTEIN MDTA"/>
    <property type="match status" value="1"/>
</dbReference>
<reference evidence="12" key="1">
    <citation type="submission" date="2022-05" db="EMBL/GenBank/DDBJ databases">
        <authorList>
            <person name="Pankratov T."/>
        </authorList>
    </citation>
    <scope>NUCLEOTIDE SEQUENCE</scope>
    <source>
        <strain evidence="12">BP6-180914</strain>
    </source>
</reference>
<comment type="subcellular location">
    <subcellularLocation>
        <location evidence="1">Cell membrane</location>
    </subcellularLocation>
</comment>
<evidence type="ECO:0000256" key="4">
    <source>
        <dbReference type="ARBA" id="ARBA00022475"/>
    </source>
</evidence>
<dbReference type="Pfam" id="PF25917">
    <property type="entry name" value="BSH_RND"/>
    <property type="match status" value="1"/>
</dbReference>
<proteinExistence type="inferred from homology"/>
<dbReference type="GO" id="GO:0030313">
    <property type="term" value="C:cell envelope"/>
    <property type="evidence" value="ECO:0007669"/>
    <property type="project" value="UniProtKB-SubCell"/>
</dbReference>
<feature type="domain" description="Multidrug resistance protein MdtA-like barrel-sandwich hybrid" evidence="9">
    <location>
        <begin position="13"/>
        <end position="154"/>
    </location>
</feature>
<dbReference type="NCBIfam" id="TIGR01730">
    <property type="entry name" value="RND_mfp"/>
    <property type="match status" value="1"/>
</dbReference>
<dbReference type="GO" id="GO:0015562">
    <property type="term" value="F:efflux transmembrane transporter activity"/>
    <property type="evidence" value="ECO:0007669"/>
    <property type="project" value="TreeGrafter"/>
</dbReference>
<dbReference type="AlphaFoldDB" id="A0AA41Z2W5"/>
<keyword evidence="5" id="KW-0997">Cell inner membrane</keyword>
<dbReference type="Gene3D" id="2.40.420.20">
    <property type="match status" value="1"/>
</dbReference>
<dbReference type="InterPro" id="IPR058627">
    <property type="entry name" value="MdtA-like_C"/>
</dbReference>
<evidence type="ECO:0000259" key="8">
    <source>
        <dbReference type="Pfam" id="PF25876"/>
    </source>
</evidence>
<dbReference type="InterPro" id="IPR058625">
    <property type="entry name" value="MdtA-like_BSH"/>
</dbReference>
<dbReference type="InterPro" id="IPR058626">
    <property type="entry name" value="MdtA-like_b-barrel"/>
</dbReference>
<accession>A0AA41Z2W5</accession>
<feature type="coiled-coil region" evidence="7">
    <location>
        <begin position="53"/>
        <end position="118"/>
    </location>
</feature>
<name>A0AA41Z2W5_9HYPH</name>
<feature type="domain" description="Multidrug resistance protein MdtA-like alpha-helical hairpin" evidence="8">
    <location>
        <begin position="53"/>
        <end position="120"/>
    </location>
</feature>
<dbReference type="InterPro" id="IPR058624">
    <property type="entry name" value="MdtA-like_HH"/>
</dbReference>
<dbReference type="InterPro" id="IPR006143">
    <property type="entry name" value="RND_pump_MFP"/>
</dbReference>
<evidence type="ECO:0000256" key="2">
    <source>
        <dbReference type="ARBA" id="ARBA00009477"/>
    </source>
</evidence>
<dbReference type="Pfam" id="PF25876">
    <property type="entry name" value="HH_MFP_RND"/>
    <property type="match status" value="1"/>
</dbReference>
<dbReference type="FunFam" id="2.40.420.20:FF:000001">
    <property type="entry name" value="Efflux RND transporter periplasmic adaptor subunit"/>
    <property type="match status" value="1"/>
</dbReference>